<dbReference type="RefSeq" id="WP_085757202.1">
    <property type="nucleotide sequence ID" value="NZ_CP019343.1"/>
</dbReference>
<keyword evidence="1" id="KW-1133">Transmembrane helix</keyword>
<feature type="transmembrane region" description="Helical" evidence="1">
    <location>
        <begin position="193"/>
        <end position="212"/>
    </location>
</feature>
<proteinExistence type="predicted"/>
<keyword evidence="4" id="KW-1185">Reference proteome</keyword>
<keyword evidence="1" id="KW-0472">Membrane</keyword>
<protein>
    <recommendedName>
        <fullName evidence="5">PEP-CTERM protein-sorting domain-containing protein</fullName>
    </recommendedName>
</protein>
<organism evidence="3 4">
    <name type="scientific">Oceanicoccus sagamiensis</name>
    <dbReference type="NCBI Taxonomy" id="716816"/>
    <lineage>
        <taxon>Bacteria</taxon>
        <taxon>Pseudomonadati</taxon>
        <taxon>Pseudomonadota</taxon>
        <taxon>Gammaproteobacteria</taxon>
        <taxon>Cellvibrionales</taxon>
        <taxon>Spongiibacteraceae</taxon>
        <taxon>Oceanicoccus</taxon>
    </lineage>
</organism>
<dbReference type="Proteomes" id="UP000193450">
    <property type="component" value="Chromosome"/>
</dbReference>
<keyword evidence="2" id="KW-0732">Signal</keyword>
<reference evidence="3 4" key="1">
    <citation type="submission" date="2016-11" db="EMBL/GenBank/DDBJ databases">
        <title>Trade-off between light-utilization and light-protection in marine flavobacteria.</title>
        <authorList>
            <person name="Kumagai Y."/>
        </authorList>
    </citation>
    <scope>NUCLEOTIDE SEQUENCE [LARGE SCALE GENOMIC DNA]</scope>
    <source>
        <strain evidence="3 4">NBRC 107125</strain>
    </source>
</reference>
<feature type="chain" id="PRO_5012146373" description="PEP-CTERM protein-sorting domain-containing protein" evidence="2">
    <location>
        <begin position="24"/>
        <end position="216"/>
    </location>
</feature>
<evidence type="ECO:0000256" key="1">
    <source>
        <dbReference type="SAM" id="Phobius"/>
    </source>
</evidence>
<evidence type="ECO:0000313" key="3">
    <source>
        <dbReference type="EMBL" id="ARN73105.1"/>
    </source>
</evidence>
<evidence type="ECO:0000256" key="2">
    <source>
        <dbReference type="SAM" id="SignalP"/>
    </source>
</evidence>
<dbReference type="EMBL" id="CP019343">
    <property type="protein sequence ID" value="ARN73105.1"/>
    <property type="molecule type" value="Genomic_DNA"/>
</dbReference>
<evidence type="ECO:0000313" key="4">
    <source>
        <dbReference type="Proteomes" id="UP000193450"/>
    </source>
</evidence>
<sequence length="216" mass="23126">MLKKTLALVGVTLSLILSTSAHSALVEYSYQGNMFTDVVNNILPAGETFTNTDSITGSFVVSDLGSSYYGNLTAESFESFSFSAGPVTISSSDALAQIQYFYVSTDAFGAIDSVEMLLFSENQEWFDLDPEGIRESISISPSSATARHEQCALLNRAETECNPNRNGGEFGNTFDEGRSLVTGVWTSQTINAVPVPAAAWLFGSALVGLAGIKRKK</sequence>
<accession>A0A1X9NB10</accession>
<feature type="signal peptide" evidence="2">
    <location>
        <begin position="1"/>
        <end position="23"/>
    </location>
</feature>
<dbReference type="KEGG" id="osg:BST96_02680"/>
<dbReference type="AlphaFoldDB" id="A0A1X9NB10"/>
<gene>
    <name evidence="3" type="ORF">BST96_02680</name>
</gene>
<evidence type="ECO:0008006" key="5">
    <source>
        <dbReference type="Google" id="ProtNLM"/>
    </source>
</evidence>
<name>A0A1X9NB10_9GAMM</name>
<keyword evidence="1" id="KW-0812">Transmembrane</keyword>